<keyword evidence="3" id="KW-0808">Transferase</keyword>
<feature type="region of interest" description="Disordered" evidence="8">
    <location>
        <begin position="408"/>
        <end position="428"/>
    </location>
</feature>
<evidence type="ECO:0000256" key="4">
    <source>
        <dbReference type="ARBA" id="ARBA00022741"/>
    </source>
</evidence>
<evidence type="ECO:0000313" key="11">
    <source>
        <dbReference type="Proteomes" id="UP000315995"/>
    </source>
</evidence>
<dbReference type="PROSITE" id="PS00108">
    <property type="entry name" value="PROTEIN_KINASE_ST"/>
    <property type="match status" value="1"/>
</dbReference>
<dbReference type="EC" id="2.7.11.1" evidence="1"/>
<dbReference type="Gene3D" id="1.10.510.10">
    <property type="entry name" value="Transferase(Phosphotransferase) domain 1"/>
    <property type="match status" value="1"/>
</dbReference>
<protein>
    <recommendedName>
        <fullName evidence="1">non-specific serine/threonine protein kinase</fullName>
        <ecNumber evidence="1">2.7.11.1</ecNumber>
    </recommendedName>
</protein>
<feature type="compositionally biased region" description="Basic and acidic residues" evidence="8">
    <location>
        <begin position="543"/>
        <end position="574"/>
    </location>
</feature>
<dbReference type="AlphaFoldDB" id="A0A4Y6Q0V9"/>
<evidence type="ECO:0000256" key="1">
    <source>
        <dbReference type="ARBA" id="ARBA00012513"/>
    </source>
</evidence>
<evidence type="ECO:0000256" key="8">
    <source>
        <dbReference type="SAM" id="MobiDB-lite"/>
    </source>
</evidence>
<keyword evidence="11" id="KW-1185">Reference proteome</keyword>
<keyword evidence="2" id="KW-0723">Serine/threonine-protein kinase</keyword>
<evidence type="ECO:0000259" key="9">
    <source>
        <dbReference type="PROSITE" id="PS50011"/>
    </source>
</evidence>
<dbReference type="CDD" id="cd14014">
    <property type="entry name" value="STKc_PknB_like"/>
    <property type="match status" value="1"/>
</dbReference>
<evidence type="ECO:0000256" key="6">
    <source>
        <dbReference type="ARBA" id="ARBA00022840"/>
    </source>
</evidence>
<dbReference type="SMART" id="SM00220">
    <property type="entry name" value="S_TKc"/>
    <property type="match status" value="1"/>
</dbReference>
<dbReference type="GO" id="GO:0005524">
    <property type="term" value="F:ATP binding"/>
    <property type="evidence" value="ECO:0007669"/>
    <property type="project" value="UniProtKB-UniRule"/>
</dbReference>
<keyword evidence="4 7" id="KW-0547">Nucleotide-binding</keyword>
<dbReference type="SUPFAM" id="SSF56112">
    <property type="entry name" value="Protein kinase-like (PK-like)"/>
    <property type="match status" value="1"/>
</dbReference>
<dbReference type="Pfam" id="PF00069">
    <property type="entry name" value="Pkinase"/>
    <property type="match status" value="1"/>
</dbReference>
<dbReference type="PANTHER" id="PTHR43289">
    <property type="entry name" value="MITOGEN-ACTIVATED PROTEIN KINASE KINASE KINASE 20-RELATED"/>
    <property type="match status" value="1"/>
</dbReference>
<dbReference type="Gene3D" id="3.30.200.20">
    <property type="entry name" value="Phosphorylase Kinase, domain 1"/>
    <property type="match status" value="1"/>
</dbReference>
<evidence type="ECO:0000256" key="7">
    <source>
        <dbReference type="PROSITE-ProRule" id="PRU10141"/>
    </source>
</evidence>
<dbReference type="FunFam" id="1.10.510.10:FF:000021">
    <property type="entry name" value="Serine/threonine protein kinase"/>
    <property type="match status" value="1"/>
</dbReference>
<gene>
    <name evidence="10" type="ORF">FIV42_26270</name>
</gene>
<reference evidence="10 11" key="1">
    <citation type="submission" date="2019-06" db="EMBL/GenBank/DDBJ databases">
        <title>Persicimonas caeni gen. nov., sp. nov., a predatory bacterium isolated from solar saltern.</title>
        <authorList>
            <person name="Wang S."/>
        </authorList>
    </citation>
    <scope>NUCLEOTIDE SEQUENCE [LARGE SCALE GENOMIC DNA]</scope>
    <source>
        <strain evidence="10 11">YN101</strain>
    </source>
</reference>
<dbReference type="EMBL" id="CP041186">
    <property type="protein sequence ID" value="QDG54120.1"/>
    <property type="molecule type" value="Genomic_DNA"/>
</dbReference>
<dbReference type="RefSeq" id="WP_141200565.1">
    <property type="nucleotide sequence ID" value="NZ_CP041186.1"/>
</dbReference>
<dbReference type="GO" id="GO:0004674">
    <property type="term" value="F:protein serine/threonine kinase activity"/>
    <property type="evidence" value="ECO:0007669"/>
    <property type="project" value="UniProtKB-KW"/>
</dbReference>
<organism evidence="10 11">
    <name type="scientific">Persicimonas caeni</name>
    <dbReference type="NCBI Taxonomy" id="2292766"/>
    <lineage>
        <taxon>Bacteria</taxon>
        <taxon>Deltaproteobacteria</taxon>
        <taxon>Bradymonadales</taxon>
        <taxon>Bradymonadaceae</taxon>
        <taxon>Persicimonas</taxon>
    </lineage>
</organism>
<feature type="region of interest" description="Disordered" evidence="8">
    <location>
        <begin position="346"/>
        <end position="375"/>
    </location>
</feature>
<feature type="domain" description="Protein kinase" evidence="9">
    <location>
        <begin position="24"/>
        <end position="294"/>
    </location>
</feature>
<dbReference type="Proteomes" id="UP000315995">
    <property type="component" value="Chromosome"/>
</dbReference>
<dbReference type="InterPro" id="IPR000719">
    <property type="entry name" value="Prot_kinase_dom"/>
</dbReference>
<accession>A0A4Y6Q0V9</accession>
<feature type="compositionally biased region" description="Basic and acidic residues" evidence="8">
    <location>
        <begin position="517"/>
        <end position="532"/>
    </location>
</feature>
<evidence type="ECO:0000313" key="10">
    <source>
        <dbReference type="EMBL" id="QDG54120.1"/>
    </source>
</evidence>
<feature type="compositionally biased region" description="Polar residues" evidence="8">
    <location>
        <begin position="357"/>
        <end position="375"/>
    </location>
</feature>
<keyword evidence="6 7" id="KW-0067">ATP-binding</keyword>
<proteinExistence type="predicted"/>
<dbReference type="InterPro" id="IPR017441">
    <property type="entry name" value="Protein_kinase_ATP_BS"/>
</dbReference>
<feature type="region of interest" description="Disordered" evidence="8">
    <location>
        <begin position="517"/>
        <end position="583"/>
    </location>
</feature>
<accession>A0A5B8YCP7</accession>
<feature type="binding site" evidence="7">
    <location>
        <position position="53"/>
    </location>
    <ligand>
        <name>ATP</name>
        <dbReference type="ChEBI" id="CHEBI:30616"/>
    </ligand>
</feature>
<name>A0A4Y6Q0V9_PERCE</name>
<sequence length="583" mass="63545">MAASREHRQRLYEQMVGQNIAGRFEITSLLGFGGMGAVYQAVQRNMQRDVALKVIPSHDPTTSARFKREALTISKLHHPNTVTVFDYGETDQGLLFLAMEMLSGQTLSDLIEQHGPMSPNQAVHIASQVCRSLNEAHQSDIVHRDIKPDNIFLIEVDNDPNFVKVLDFGIAKIVRGEDNVELTGTGRIIGTPKYMSPEQILAEPVDHRSDIYSLACIVFEMLCGSPPFQDSSTTKLMLAHAHQAPPTFSERLPNQALSRIPGPLEQVVRRALSKSPAQRQPSIDAFREELQEALEATDHELRISELTAQTQTGQSPTQMHPAATATATGANDALTDSSDLLAQHSSQTLSKLKPPTSGHQSAPTAVNESEDTSGSSLKAPLVALGVVLLLLGGLGAYMAFGPKQEDAGQAEQADAAEAGAQVAAAETQQPEMHFEEATAGAEKEAEPATVKIEVVTEPGSAHVFDEGVLVGKTPLKLDVEPGTTLAYEFERPGFLPQKATFTVEANDPSPRFEVILEKKREKTQPRRPERTRVSTKPPKKDKKTAAKPDESAEADKEQEKDVRPNVFKLEDDKPNANVEMLDD</sequence>
<dbReference type="InterPro" id="IPR011009">
    <property type="entry name" value="Kinase-like_dom_sf"/>
</dbReference>
<dbReference type="InterPro" id="IPR008271">
    <property type="entry name" value="Ser/Thr_kinase_AS"/>
</dbReference>
<dbReference type="OrthoDB" id="5481250at2"/>
<dbReference type="PROSITE" id="PS50011">
    <property type="entry name" value="PROTEIN_KINASE_DOM"/>
    <property type="match status" value="1"/>
</dbReference>
<keyword evidence="5" id="KW-0418">Kinase</keyword>
<evidence type="ECO:0000256" key="5">
    <source>
        <dbReference type="ARBA" id="ARBA00022777"/>
    </source>
</evidence>
<evidence type="ECO:0000256" key="2">
    <source>
        <dbReference type="ARBA" id="ARBA00022527"/>
    </source>
</evidence>
<dbReference type="PROSITE" id="PS00107">
    <property type="entry name" value="PROTEIN_KINASE_ATP"/>
    <property type="match status" value="1"/>
</dbReference>
<dbReference type="PANTHER" id="PTHR43289:SF30">
    <property type="entry name" value="NON-SPECIFIC SERINE_THREONINE PROTEIN KINASE"/>
    <property type="match status" value="1"/>
</dbReference>
<evidence type="ECO:0000256" key="3">
    <source>
        <dbReference type="ARBA" id="ARBA00022679"/>
    </source>
</evidence>